<evidence type="ECO:0000313" key="3">
    <source>
        <dbReference type="Proteomes" id="UP000095284"/>
    </source>
</evidence>
<dbReference type="Pfam" id="PF04176">
    <property type="entry name" value="TIP41"/>
    <property type="match status" value="1"/>
</dbReference>
<sequence>MVVSSLPILSELFYFSAPEFPLNSLLEMSNFVVPSTIRQDKKHNVQQTLYRALHGHRQEKTFLFKDVIRFDVVTDHILPSMCQHDPNENANCLVCKFERELSLPNTPDMIFGSNVLRLSCQGDLLLEFNALDALKRVDSKNLPEVKVGTSEAWQKARGNLPPIPNAYDWTFTSDYDGTIPENILVEETDETIDLEMLKRPDPIEFIETIPLYEDEMDDNGSTEMTVRVRVMPTNFFIVCRQYVRVDRVLLRTIDTRFYSQIGWNYIIREQTKREALQKDWTPQQKEHALDPSQLWQYLPVVHRKAHRIYYVKSS</sequence>
<dbReference type="WBParaSite" id="BXY_1513400.1">
    <property type="protein sequence ID" value="BXY_1513400.1"/>
    <property type="gene ID" value="BXY_1513400"/>
</dbReference>
<evidence type="ECO:0000313" key="4">
    <source>
        <dbReference type="WBParaSite" id="BXY_1513400.1"/>
    </source>
</evidence>
<protein>
    <recommendedName>
        <fullName evidence="2">TIP41-like protein</fullName>
    </recommendedName>
</protein>
<dbReference type="GO" id="GO:0005829">
    <property type="term" value="C:cytosol"/>
    <property type="evidence" value="ECO:0007669"/>
    <property type="project" value="TreeGrafter"/>
</dbReference>
<comment type="similarity">
    <text evidence="1">Belongs to the TIP41 family.</text>
</comment>
<organism evidence="3 4">
    <name type="scientific">Bursaphelenchus xylophilus</name>
    <name type="common">Pinewood nematode worm</name>
    <name type="synonym">Aphelenchoides xylophilus</name>
    <dbReference type="NCBI Taxonomy" id="6326"/>
    <lineage>
        <taxon>Eukaryota</taxon>
        <taxon>Metazoa</taxon>
        <taxon>Ecdysozoa</taxon>
        <taxon>Nematoda</taxon>
        <taxon>Chromadorea</taxon>
        <taxon>Rhabditida</taxon>
        <taxon>Tylenchina</taxon>
        <taxon>Tylenchomorpha</taxon>
        <taxon>Aphelenchoidea</taxon>
        <taxon>Aphelenchoididae</taxon>
        <taxon>Bursaphelenchus</taxon>
    </lineage>
</organism>
<accession>A0A1I7SPY9</accession>
<dbReference type="eggNOG" id="KOG3224">
    <property type="taxonomic scope" value="Eukaryota"/>
</dbReference>
<name>A0A1I7SPY9_BURXY</name>
<evidence type="ECO:0000256" key="1">
    <source>
        <dbReference type="ARBA" id="ARBA00006658"/>
    </source>
</evidence>
<dbReference type="PANTHER" id="PTHR21021:SF16">
    <property type="entry name" value="TIP41-LIKE PROTEIN"/>
    <property type="match status" value="1"/>
</dbReference>
<dbReference type="Proteomes" id="UP000095284">
    <property type="component" value="Unplaced"/>
</dbReference>
<proteinExistence type="inferred from homology"/>
<dbReference type="InterPro" id="IPR007303">
    <property type="entry name" value="TIP41-like"/>
</dbReference>
<reference evidence="4" key="1">
    <citation type="submission" date="2016-11" db="UniProtKB">
        <authorList>
            <consortium name="WormBaseParasite"/>
        </authorList>
    </citation>
    <scope>IDENTIFICATION</scope>
</reference>
<evidence type="ECO:0000256" key="2">
    <source>
        <dbReference type="ARBA" id="ARBA00018951"/>
    </source>
</evidence>
<dbReference type="GO" id="GO:0031929">
    <property type="term" value="P:TOR signaling"/>
    <property type="evidence" value="ECO:0007669"/>
    <property type="project" value="TreeGrafter"/>
</dbReference>
<dbReference type="InterPro" id="IPR051330">
    <property type="entry name" value="Phosphatase_reg/MetRdx"/>
</dbReference>
<dbReference type="PANTHER" id="PTHR21021">
    <property type="entry name" value="GAF/PUTATIVE CYTOSKELETAL PROTEIN"/>
    <property type="match status" value="1"/>
</dbReference>
<dbReference type="AlphaFoldDB" id="A0A1I7SPY9"/>